<sequence>MQDNFLFSREHVWVKPREEGVLVVGISSFAQDQLGEILFVELPTIGKELKQGTVLSIVESVKSASEVYMPLDGKVLEVNTELGDSPEYVNQDPFGNGWIAVIGISNPNQLNQLLDSKTYQEFIDSL</sequence>
<comment type="caution">
    <text evidence="6">The sequence shown here is derived from an EMBL/GenBank/DDBJ whole genome shotgun (WGS) entry which is preliminary data.</text>
</comment>
<comment type="similarity">
    <text evidence="1 3">Belongs to the GcvH family.</text>
</comment>
<evidence type="ECO:0000313" key="6">
    <source>
        <dbReference type="EMBL" id="MBT9144581.1"/>
    </source>
</evidence>
<comment type="cofactor">
    <cofactor evidence="3">
        <name>(R)-lipoate</name>
        <dbReference type="ChEBI" id="CHEBI:83088"/>
    </cofactor>
    <text evidence="3">Binds 1 lipoyl cofactor covalently.</text>
</comment>
<organism evidence="6 7">
    <name type="scientific">Psychracetigena formicireducens</name>
    <dbReference type="NCBI Taxonomy" id="2986056"/>
    <lineage>
        <taxon>Bacteria</taxon>
        <taxon>Bacillati</taxon>
        <taxon>Candidatus Lithacetigenota</taxon>
        <taxon>Candidatus Psychracetigena</taxon>
    </lineage>
</organism>
<comment type="subunit">
    <text evidence="3">The glycine cleavage system is composed of four proteins: P, T, L and H.</text>
</comment>
<dbReference type="NCBIfam" id="TIGR00527">
    <property type="entry name" value="gcvH"/>
    <property type="match status" value="1"/>
</dbReference>
<dbReference type="InterPro" id="IPR033753">
    <property type="entry name" value="GCV_H/Fam206"/>
</dbReference>
<dbReference type="InterPro" id="IPR002930">
    <property type="entry name" value="GCV_H"/>
</dbReference>
<dbReference type="InterPro" id="IPR011053">
    <property type="entry name" value="Single_hybrid_motif"/>
</dbReference>
<dbReference type="GO" id="GO:0005960">
    <property type="term" value="C:glycine cleavage complex"/>
    <property type="evidence" value="ECO:0007669"/>
    <property type="project" value="InterPro"/>
</dbReference>
<keyword evidence="2 3" id="KW-0450">Lipoyl</keyword>
<protein>
    <recommendedName>
        <fullName evidence="3">Glycine cleavage system H protein</fullName>
    </recommendedName>
</protein>
<evidence type="ECO:0000313" key="7">
    <source>
        <dbReference type="Proteomes" id="UP000811545"/>
    </source>
</evidence>
<dbReference type="GO" id="GO:0005829">
    <property type="term" value="C:cytosol"/>
    <property type="evidence" value="ECO:0007669"/>
    <property type="project" value="TreeGrafter"/>
</dbReference>
<evidence type="ECO:0000256" key="3">
    <source>
        <dbReference type="HAMAP-Rule" id="MF_00272"/>
    </source>
</evidence>
<dbReference type="Proteomes" id="UP000811545">
    <property type="component" value="Unassembled WGS sequence"/>
</dbReference>
<evidence type="ECO:0000256" key="4">
    <source>
        <dbReference type="PIRSR" id="PIRSR617453-50"/>
    </source>
</evidence>
<dbReference type="Gene3D" id="2.40.50.100">
    <property type="match status" value="1"/>
</dbReference>
<dbReference type="PANTHER" id="PTHR11715">
    <property type="entry name" value="GLYCINE CLEAVAGE SYSTEM H PROTEIN"/>
    <property type="match status" value="1"/>
</dbReference>
<comment type="function">
    <text evidence="3">The glycine cleavage system catalyzes the degradation of glycine. The H protein shuttles the methylamine group of glycine from the P protein to the T protein.</text>
</comment>
<dbReference type="InterPro" id="IPR003016">
    <property type="entry name" value="2-oxoA_DH_lipoyl-BS"/>
</dbReference>
<reference evidence="6 7" key="1">
    <citation type="journal article" date="2021" name="bioRxiv">
        <title>Unique metabolic strategies in Hadean analogues reveal hints for primordial physiology.</title>
        <authorList>
            <person name="Nobu M.K."/>
            <person name="Nakai R."/>
            <person name="Tamazawa S."/>
            <person name="Mori H."/>
            <person name="Toyoda A."/>
            <person name="Ijiri A."/>
            <person name="Suzuki S."/>
            <person name="Kurokawa K."/>
            <person name="Kamagata Y."/>
            <person name="Tamaki H."/>
        </authorList>
    </citation>
    <scope>NUCLEOTIDE SEQUENCE [LARGE SCALE GENOMIC DNA]</scope>
    <source>
        <strain evidence="6">BS525</strain>
    </source>
</reference>
<gene>
    <name evidence="6" type="primary">gcvH_1</name>
    <name evidence="3" type="synonym">gcvH</name>
    <name evidence="6" type="ORF">DDT42_00423</name>
</gene>
<evidence type="ECO:0000256" key="1">
    <source>
        <dbReference type="ARBA" id="ARBA00009249"/>
    </source>
</evidence>
<proteinExistence type="inferred from homology"/>
<dbReference type="CDD" id="cd06848">
    <property type="entry name" value="GCS_H"/>
    <property type="match status" value="1"/>
</dbReference>
<dbReference type="EMBL" id="QLTW01000012">
    <property type="protein sequence ID" value="MBT9144581.1"/>
    <property type="molecule type" value="Genomic_DNA"/>
</dbReference>
<evidence type="ECO:0000256" key="2">
    <source>
        <dbReference type="ARBA" id="ARBA00022823"/>
    </source>
</evidence>
<dbReference type="SUPFAM" id="SSF51230">
    <property type="entry name" value="Single hybrid motif"/>
    <property type="match status" value="1"/>
</dbReference>
<feature type="modified residue" description="N6-lipoyllysine" evidence="3 4">
    <location>
        <position position="62"/>
    </location>
</feature>
<dbReference type="Pfam" id="PF01597">
    <property type="entry name" value="GCV_H"/>
    <property type="match status" value="1"/>
</dbReference>
<dbReference type="HAMAP" id="MF_00272">
    <property type="entry name" value="GcvH"/>
    <property type="match status" value="1"/>
</dbReference>
<dbReference type="GO" id="GO:0019464">
    <property type="term" value="P:glycine decarboxylation via glycine cleavage system"/>
    <property type="evidence" value="ECO:0007669"/>
    <property type="project" value="UniProtKB-UniRule"/>
</dbReference>
<dbReference type="InterPro" id="IPR017453">
    <property type="entry name" value="GCV_H_sub"/>
</dbReference>
<name>A0A9E2F432_PSYF1</name>
<dbReference type="PANTHER" id="PTHR11715:SF3">
    <property type="entry name" value="GLYCINE CLEAVAGE SYSTEM H PROTEIN-RELATED"/>
    <property type="match status" value="1"/>
</dbReference>
<accession>A0A9E2F432</accession>
<dbReference type="InterPro" id="IPR000089">
    <property type="entry name" value="Biotin_lipoyl"/>
</dbReference>
<dbReference type="PROSITE" id="PS50968">
    <property type="entry name" value="BIOTINYL_LIPOYL"/>
    <property type="match status" value="1"/>
</dbReference>
<evidence type="ECO:0000259" key="5">
    <source>
        <dbReference type="PROSITE" id="PS50968"/>
    </source>
</evidence>
<dbReference type="PROSITE" id="PS00189">
    <property type="entry name" value="LIPOYL"/>
    <property type="match status" value="1"/>
</dbReference>
<dbReference type="NCBIfam" id="NF002270">
    <property type="entry name" value="PRK01202.1"/>
    <property type="match status" value="1"/>
</dbReference>
<dbReference type="GO" id="GO:0009249">
    <property type="term" value="P:protein lipoylation"/>
    <property type="evidence" value="ECO:0007669"/>
    <property type="project" value="TreeGrafter"/>
</dbReference>
<feature type="domain" description="Lipoyl-binding" evidence="5">
    <location>
        <begin position="21"/>
        <end position="103"/>
    </location>
</feature>
<dbReference type="AlphaFoldDB" id="A0A9E2F432"/>